<organism evidence="9 10">
    <name type="scientific">Alteracholeplasma palmae (strain ATCC 49389 / J233)</name>
    <name type="common">Acholeplasma palmae</name>
    <dbReference type="NCBI Taxonomy" id="1318466"/>
    <lineage>
        <taxon>Bacteria</taxon>
        <taxon>Bacillati</taxon>
        <taxon>Mycoplasmatota</taxon>
        <taxon>Mollicutes</taxon>
        <taxon>Acholeplasmatales</taxon>
        <taxon>Acholeplasmataceae</taxon>
        <taxon>Acholeplasma</taxon>
    </lineage>
</organism>
<evidence type="ECO:0000256" key="5">
    <source>
        <dbReference type="ARBA" id="ARBA00022989"/>
    </source>
</evidence>
<dbReference type="AlphaFoldDB" id="U4KKQ1"/>
<proteinExistence type="inferred from homology"/>
<feature type="transmembrane region" description="Helical" evidence="7">
    <location>
        <begin position="136"/>
        <end position="159"/>
    </location>
</feature>
<dbReference type="OrthoDB" id="384651at2"/>
<dbReference type="EMBL" id="FO681347">
    <property type="protein sequence ID" value="CCV64213.1"/>
    <property type="molecule type" value="Genomic_DNA"/>
</dbReference>
<dbReference type="GO" id="GO:0005886">
    <property type="term" value="C:plasma membrane"/>
    <property type="evidence" value="ECO:0007669"/>
    <property type="project" value="UniProtKB-SubCell"/>
</dbReference>
<dbReference type="KEGG" id="apal:BN85406360"/>
<dbReference type="PANTHER" id="PTHR43227">
    <property type="entry name" value="BLL4140 PROTEIN"/>
    <property type="match status" value="1"/>
</dbReference>
<dbReference type="GO" id="GO:0055085">
    <property type="term" value="P:transmembrane transport"/>
    <property type="evidence" value="ECO:0007669"/>
    <property type="project" value="InterPro"/>
</dbReference>
<keyword evidence="5 7" id="KW-1133">Transmembrane helix</keyword>
<accession>U4KKQ1</accession>
<feature type="transmembrane region" description="Helical" evidence="7">
    <location>
        <begin position="35"/>
        <end position="54"/>
    </location>
</feature>
<dbReference type="RefSeq" id="WP_026658189.1">
    <property type="nucleotide sequence ID" value="NC_022538.1"/>
</dbReference>
<evidence type="ECO:0000313" key="10">
    <source>
        <dbReference type="Proteomes" id="UP000032740"/>
    </source>
</evidence>
<dbReference type="Gene3D" id="1.10.3720.10">
    <property type="entry name" value="MetI-like"/>
    <property type="match status" value="1"/>
</dbReference>
<dbReference type="InterPro" id="IPR000515">
    <property type="entry name" value="MetI-like"/>
</dbReference>
<feature type="domain" description="ABC transmembrane type-1" evidence="8">
    <location>
        <begin position="99"/>
        <end position="325"/>
    </location>
</feature>
<gene>
    <name evidence="9" type="ORF">BN85406360</name>
</gene>
<evidence type="ECO:0000256" key="3">
    <source>
        <dbReference type="ARBA" id="ARBA00022475"/>
    </source>
</evidence>
<keyword evidence="2 7" id="KW-0813">Transport</keyword>
<comment type="similarity">
    <text evidence="7">Belongs to the binding-protein-dependent transport system permease family.</text>
</comment>
<feature type="transmembrane region" description="Helical" evidence="7">
    <location>
        <begin position="199"/>
        <end position="223"/>
    </location>
</feature>
<dbReference type="InterPro" id="IPR050809">
    <property type="entry name" value="UgpAE/MalFG_permease"/>
</dbReference>
<dbReference type="InterPro" id="IPR035906">
    <property type="entry name" value="MetI-like_sf"/>
</dbReference>
<dbReference type="Proteomes" id="UP000032740">
    <property type="component" value="Chromosome"/>
</dbReference>
<comment type="subcellular location">
    <subcellularLocation>
        <location evidence="1 7">Cell membrane</location>
        <topology evidence="1 7">Multi-pass membrane protein</topology>
    </subcellularLocation>
</comment>
<evidence type="ECO:0000256" key="4">
    <source>
        <dbReference type="ARBA" id="ARBA00022692"/>
    </source>
</evidence>
<evidence type="ECO:0000256" key="7">
    <source>
        <dbReference type="RuleBase" id="RU363032"/>
    </source>
</evidence>
<protein>
    <submittedName>
        <fullName evidence="9">Carbohydrate ABC transporter, permease protein</fullName>
    </submittedName>
</protein>
<evidence type="ECO:0000256" key="6">
    <source>
        <dbReference type="ARBA" id="ARBA00023136"/>
    </source>
</evidence>
<dbReference type="PANTHER" id="PTHR43227:SF11">
    <property type="entry name" value="BLL4140 PROTEIN"/>
    <property type="match status" value="1"/>
</dbReference>
<evidence type="ECO:0000256" key="2">
    <source>
        <dbReference type="ARBA" id="ARBA00022448"/>
    </source>
</evidence>
<dbReference type="SUPFAM" id="SSF161098">
    <property type="entry name" value="MetI-like"/>
    <property type="match status" value="1"/>
</dbReference>
<dbReference type="CDD" id="cd06261">
    <property type="entry name" value="TM_PBP2"/>
    <property type="match status" value="1"/>
</dbReference>
<evidence type="ECO:0000256" key="1">
    <source>
        <dbReference type="ARBA" id="ARBA00004651"/>
    </source>
</evidence>
<reference evidence="9 10" key="1">
    <citation type="journal article" date="2013" name="J. Mol. Microbiol. Biotechnol.">
        <title>Analysis of the Complete Genomes of Acholeplasma brassicae , A. palmae and A. laidlawii and Their Comparison to the Obligate Parasites from ' Candidatus Phytoplasma'.</title>
        <authorList>
            <person name="Kube M."/>
            <person name="Siewert C."/>
            <person name="Migdoll A.M."/>
            <person name="Duduk B."/>
            <person name="Holz S."/>
            <person name="Rabus R."/>
            <person name="Seemuller E."/>
            <person name="Mitrovic J."/>
            <person name="Muller I."/>
            <person name="Buttner C."/>
            <person name="Reinhardt R."/>
        </authorList>
    </citation>
    <scope>NUCLEOTIDE SEQUENCE [LARGE SCALE GENOMIC DNA]</scope>
    <source>
        <strain evidence="9 10">J233</strain>
    </source>
</reference>
<keyword evidence="4 7" id="KW-0812">Transmembrane</keyword>
<feature type="transmembrane region" description="Helical" evidence="7">
    <location>
        <begin position="244"/>
        <end position="262"/>
    </location>
</feature>
<keyword evidence="6 7" id="KW-0472">Membrane</keyword>
<evidence type="ECO:0000313" key="9">
    <source>
        <dbReference type="EMBL" id="CCV64213.1"/>
    </source>
</evidence>
<dbReference type="PROSITE" id="PS50928">
    <property type="entry name" value="ABC_TM1"/>
    <property type="match status" value="1"/>
</dbReference>
<dbReference type="HOGENOM" id="CLU_016047_0_1_14"/>
<feature type="transmembrane region" description="Helical" evidence="7">
    <location>
        <begin position="302"/>
        <end position="324"/>
    </location>
</feature>
<dbReference type="Pfam" id="PF00528">
    <property type="entry name" value="BPD_transp_1"/>
    <property type="match status" value="1"/>
</dbReference>
<evidence type="ECO:0000259" key="8">
    <source>
        <dbReference type="PROSITE" id="PS50928"/>
    </source>
</evidence>
<keyword evidence="3" id="KW-1003">Cell membrane</keyword>
<keyword evidence="10" id="KW-1185">Reference proteome</keyword>
<name>U4KKQ1_ALTPJ</name>
<dbReference type="STRING" id="1318466.BN85406360"/>
<sequence>MDSSLKQISEINYDVLEEIEKSKWKRIFKTMYKDWQLYVLLLPLIASVFLFSYLPMEGILRAFQKTSYGPNGTFQEWTGVVSFQSLISGTNAADFWRALKNTFVLSLYGLIFGFPIPIILAILFSEIRSNKYRSIVQVASYLPKFISTVVITTMLIYMVRPNNQYGQAGIIAMFLERMGLIKAATEVNLLSESQYFRSIYHMSGIWSSAGYGSIVYFAAIMGISPTNYEAAKIDGANKLEQIRYVTLPGIMPTLTIMLILKIGDILSVGYEKILLLYNDGTMETADVLSTFVYRLRNEFPSIGIAADFFNAVIGMFLVLGANYISRKVSETSLF</sequence>
<feature type="transmembrane region" description="Helical" evidence="7">
    <location>
        <begin position="103"/>
        <end position="124"/>
    </location>
</feature>